<evidence type="ECO:0000256" key="1">
    <source>
        <dbReference type="SAM" id="MobiDB-lite"/>
    </source>
</evidence>
<feature type="domain" description="Cell wall mannoprotein PIR1-like C-terminal" evidence="4">
    <location>
        <begin position="64"/>
        <end position="137"/>
    </location>
</feature>
<dbReference type="InterPro" id="IPR018620">
    <property type="entry name" value="Ubiquitin3-bd_protein_But2_C"/>
</dbReference>
<sequence>MKSFIALAALAAGTNALVSRTDSCCFHLTSSGGASGKLGQLDDGQNRIGDNKLSPAQYCINPKGEITDANGRGCILTPPTTQFQCDEGSPSTPGFSISSKGELEHNGNKDFVACATGQNGGLNVYTHPNKKDVTGCVKVKLSADACSHSGSISGNGASSSAAAPSSSSVSSPSAAAGTGGVPAPSGATGSTLPGSPQTVVSTVTVTDCSCTASGAPGVPGAVGSSAPGAQTSVPSGEGATGGAKPLGSMPAPSGGVGIKPSTAAPAPSGGGGGGLMPSQSSSVSAPAAGGGLTTPTGGSASAPSTGSGVGTQPAGTASTSGPLVGGGGAVSTRSASASSVPVSSASVSSVPVSSTPVRSSTGANGASSQPIRSSSGSVPASSASPTPSATESASAACPTTLESGEYEIPHLIIPVDSSSPDAAPGTSMNGTVTSTISSVFNFDIPASDSGKTCSLVFLFPELKDLETSSYSLSGDGKIDFAKLTAVAQQSTSFKNVPSVSQDLGTISVSPGNSYVVSTFDCPAGEAVSYEMKNAGSTDLNFFQDWNPSPLGLFITTC</sequence>
<evidence type="ECO:0000256" key="2">
    <source>
        <dbReference type="SAM" id="SignalP"/>
    </source>
</evidence>
<gene>
    <name evidence="5" type="ORF">N7515_006332</name>
</gene>
<dbReference type="Pfam" id="PF22799">
    <property type="entry name" value="PIR1-like_C"/>
    <property type="match status" value="1"/>
</dbReference>
<dbReference type="RefSeq" id="XP_056520672.1">
    <property type="nucleotide sequence ID" value="XM_056667076.1"/>
</dbReference>
<feature type="chain" id="PRO_5040729932" evidence="2">
    <location>
        <begin position="17"/>
        <end position="557"/>
    </location>
</feature>
<feature type="compositionally biased region" description="Low complexity" evidence="1">
    <location>
        <begin position="152"/>
        <end position="190"/>
    </location>
</feature>
<name>A0A9W9KZM9_9EURO</name>
<evidence type="ECO:0000313" key="5">
    <source>
        <dbReference type="EMBL" id="KAJ5130293.1"/>
    </source>
</evidence>
<reference evidence="5" key="1">
    <citation type="submission" date="2022-11" db="EMBL/GenBank/DDBJ databases">
        <authorList>
            <person name="Petersen C."/>
        </authorList>
    </citation>
    <scope>NUCLEOTIDE SEQUENCE</scope>
    <source>
        <strain evidence="5">IBT 22155</strain>
    </source>
</reference>
<feature type="compositionally biased region" description="Low complexity" evidence="1">
    <location>
        <begin position="373"/>
        <end position="397"/>
    </location>
</feature>
<feature type="region of interest" description="Disordered" evidence="1">
    <location>
        <begin position="220"/>
        <end position="397"/>
    </location>
</feature>
<feature type="domain" description="Ubiquitin 3 binding protein But2 C-terminal" evidence="3">
    <location>
        <begin position="407"/>
        <end position="547"/>
    </location>
</feature>
<protein>
    <submittedName>
        <fullName evidence="5">GPI anchored cell wall protein</fullName>
    </submittedName>
</protein>
<dbReference type="PANTHER" id="PTHR39613:SF1">
    <property type="entry name" value="ANCHORED CELL WALL PROTEIN, PUTATIVE (AFU_ORTHOLOGUE AFUA_4G08960)-RELATED"/>
    <property type="match status" value="1"/>
</dbReference>
<feature type="compositionally biased region" description="Low complexity" evidence="1">
    <location>
        <begin position="220"/>
        <end position="229"/>
    </location>
</feature>
<comment type="caution">
    <text evidence="5">The sequence shown here is derived from an EMBL/GenBank/DDBJ whole genome shotgun (WGS) entry which is preliminary data.</text>
</comment>
<feature type="compositionally biased region" description="Polar residues" evidence="1">
    <location>
        <begin position="363"/>
        <end position="372"/>
    </location>
</feature>
<dbReference type="Proteomes" id="UP001149079">
    <property type="component" value="Unassembled WGS sequence"/>
</dbReference>
<feature type="region of interest" description="Disordered" evidence="1">
    <location>
        <begin position="152"/>
        <end position="198"/>
    </location>
</feature>
<evidence type="ECO:0000259" key="3">
    <source>
        <dbReference type="Pfam" id="PF09792"/>
    </source>
</evidence>
<feature type="compositionally biased region" description="Low complexity" evidence="1">
    <location>
        <begin position="330"/>
        <end position="362"/>
    </location>
</feature>
<dbReference type="AlphaFoldDB" id="A0A9W9KZM9"/>
<dbReference type="PANTHER" id="PTHR39613">
    <property type="entry name" value="ANCHORED CELL WALL PROTEIN, PUTATIVE (AFU_ORTHOLOGUE AFUA_4G08960)-RELATED"/>
    <property type="match status" value="1"/>
</dbReference>
<dbReference type="OrthoDB" id="4657524at2759"/>
<keyword evidence="6" id="KW-1185">Reference proteome</keyword>
<organism evidence="5 6">
    <name type="scientific">Penicillium bovifimosum</name>
    <dbReference type="NCBI Taxonomy" id="126998"/>
    <lineage>
        <taxon>Eukaryota</taxon>
        <taxon>Fungi</taxon>
        <taxon>Dikarya</taxon>
        <taxon>Ascomycota</taxon>
        <taxon>Pezizomycotina</taxon>
        <taxon>Eurotiomycetes</taxon>
        <taxon>Eurotiomycetidae</taxon>
        <taxon>Eurotiales</taxon>
        <taxon>Aspergillaceae</taxon>
        <taxon>Penicillium</taxon>
    </lineage>
</organism>
<dbReference type="EMBL" id="JAPQKL010000005">
    <property type="protein sequence ID" value="KAJ5130293.1"/>
    <property type="molecule type" value="Genomic_DNA"/>
</dbReference>
<feature type="compositionally biased region" description="Low complexity" evidence="1">
    <location>
        <begin position="276"/>
        <end position="306"/>
    </location>
</feature>
<dbReference type="Pfam" id="PF09792">
    <property type="entry name" value="But2"/>
    <property type="match status" value="1"/>
</dbReference>
<dbReference type="GeneID" id="81406246"/>
<dbReference type="InterPro" id="IPR054508">
    <property type="entry name" value="PIR1-like_C"/>
</dbReference>
<evidence type="ECO:0000313" key="6">
    <source>
        <dbReference type="Proteomes" id="UP001149079"/>
    </source>
</evidence>
<evidence type="ECO:0000259" key="4">
    <source>
        <dbReference type="Pfam" id="PF22799"/>
    </source>
</evidence>
<keyword evidence="2" id="KW-0732">Signal</keyword>
<accession>A0A9W9KZM9</accession>
<proteinExistence type="predicted"/>
<reference evidence="5" key="2">
    <citation type="journal article" date="2023" name="IMA Fungus">
        <title>Comparative genomic study of the Penicillium genus elucidates a diverse pangenome and 15 lateral gene transfer events.</title>
        <authorList>
            <person name="Petersen C."/>
            <person name="Sorensen T."/>
            <person name="Nielsen M.R."/>
            <person name="Sondergaard T.E."/>
            <person name="Sorensen J.L."/>
            <person name="Fitzpatrick D.A."/>
            <person name="Frisvad J.C."/>
            <person name="Nielsen K.L."/>
        </authorList>
    </citation>
    <scope>NUCLEOTIDE SEQUENCE</scope>
    <source>
        <strain evidence="5">IBT 22155</strain>
    </source>
</reference>
<feature type="signal peptide" evidence="2">
    <location>
        <begin position="1"/>
        <end position="16"/>
    </location>
</feature>